<reference evidence="1 3" key="2">
    <citation type="journal article" date="2018" name="Plant J.">
        <title>The Physcomitrella patens chromosome-scale assembly reveals moss genome structure and evolution.</title>
        <authorList>
            <person name="Lang D."/>
            <person name="Ullrich K.K."/>
            <person name="Murat F."/>
            <person name="Fuchs J."/>
            <person name="Jenkins J."/>
            <person name="Haas F.B."/>
            <person name="Piednoel M."/>
            <person name="Gundlach H."/>
            <person name="Van Bel M."/>
            <person name="Meyberg R."/>
            <person name="Vives C."/>
            <person name="Morata J."/>
            <person name="Symeonidi A."/>
            <person name="Hiss M."/>
            <person name="Muchero W."/>
            <person name="Kamisugi Y."/>
            <person name="Saleh O."/>
            <person name="Blanc G."/>
            <person name="Decker E.L."/>
            <person name="van Gessel N."/>
            <person name="Grimwood J."/>
            <person name="Hayes R.D."/>
            <person name="Graham S.W."/>
            <person name="Gunter L.E."/>
            <person name="McDaniel S.F."/>
            <person name="Hoernstein S.N.W."/>
            <person name="Larsson A."/>
            <person name="Li F.W."/>
            <person name="Perroud P.F."/>
            <person name="Phillips J."/>
            <person name="Ranjan P."/>
            <person name="Rokshar D.S."/>
            <person name="Rothfels C.J."/>
            <person name="Schneider L."/>
            <person name="Shu S."/>
            <person name="Stevenson D.W."/>
            <person name="Thummler F."/>
            <person name="Tillich M."/>
            <person name="Villarreal Aguilar J.C."/>
            <person name="Widiez T."/>
            <person name="Wong G.K."/>
            <person name="Wymore A."/>
            <person name="Zhang Y."/>
            <person name="Zimmer A.D."/>
            <person name="Quatrano R.S."/>
            <person name="Mayer K.F.X."/>
            <person name="Goodstein D."/>
            <person name="Casacuberta J.M."/>
            <person name="Vandepoele K."/>
            <person name="Reski R."/>
            <person name="Cuming A.C."/>
            <person name="Tuskan G.A."/>
            <person name="Maumus F."/>
            <person name="Salse J."/>
            <person name="Schmutz J."/>
            <person name="Rensing S.A."/>
        </authorList>
    </citation>
    <scope>NUCLEOTIDE SEQUENCE [LARGE SCALE GENOMIC DNA]</scope>
    <source>
        <strain evidence="2 3">cv. Gransden 2004</strain>
    </source>
</reference>
<name>A0A2K1JMH6_PHYPA</name>
<accession>A0A2K1JMH6</accession>
<evidence type="ECO:0000313" key="1">
    <source>
        <dbReference type="EMBL" id="PNR42733.1"/>
    </source>
</evidence>
<dbReference type="EnsemblPlants" id="Pp3c13_19271V3.1">
    <property type="protein sequence ID" value="PAC:32931163.CDS.1"/>
    <property type="gene ID" value="Pp3c13_19271"/>
</dbReference>
<keyword evidence="3" id="KW-1185">Reference proteome</keyword>
<proteinExistence type="predicted"/>
<reference evidence="2" key="3">
    <citation type="submission" date="2020-12" db="UniProtKB">
        <authorList>
            <consortium name="EnsemblPlants"/>
        </authorList>
    </citation>
    <scope>IDENTIFICATION</scope>
</reference>
<dbReference type="AlphaFoldDB" id="A0A2K1JMH6"/>
<dbReference type="Gramene" id="Pp3c13_19271V3.1">
    <property type="protein sequence ID" value="PAC:32931163.CDS.1"/>
    <property type="gene ID" value="Pp3c13_19271"/>
</dbReference>
<reference evidence="1 3" key="1">
    <citation type="journal article" date="2008" name="Science">
        <title>The Physcomitrella genome reveals evolutionary insights into the conquest of land by plants.</title>
        <authorList>
            <person name="Rensing S."/>
            <person name="Lang D."/>
            <person name="Zimmer A."/>
            <person name="Terry A."/>
            <person name="Salamov A."/>
            <person name="Shapiro H."/>
            <person name="Nishiyama T."/>
            <person name="Perroud P.-F."/>
            <person name="Lindquist E."/>
            <person name="Kamisugi Y."/>
            <person name="Tanahashi T."/>
            <person name="Sakakibara K."/>
            <person name="Fujita T."/>
            <person name="Oishi K."/>
            <person name="Shin-I T."/>
            <person name="Kuroki Y."/>
            <person name="Toyoda A."/>
            <person name="Suzuki Y."/>
            <person name="Hashimoto A."/>
            <person name="Yamaguchi K."/>
            <person name="Sugano A."/>
            <person name="Kohara Y."/>
            <person name="Fujiyama A."/>
            <person name="Anterola A."/>
            <person name="Aoki S."/>
            <person name="Ashton N."/>
            <person name="Barbazuk W.B."/>
            <person name="Barker E."/>
            <person name="Bennetzen J."/>
            <person name="Bezanilla M."/>
            <person name="Blankenship R."/>
            <person name="Cho S.H."/>
            <person name="Dutcher S."/>
            <person name="Estelle M."/>
            <person name="Fawcett J.A."/>
            <person name="Gundlach H."/>
            <person name="Hanada K."/>
            <person name="Heyl A."/>
            <person name="Hicks K.A."/>
            <person name="Hugh J."/>
            <person name="Lohr M."/>
            <person name="Mayer K."/>
            <person name="Melkozernov A."/>
            <person name="Murata T."/>
            <person name="Nelson D."/>
            <person name="Pils B."/>
            <person name="Prigge M."/>
            <person name="Reiss B."/>
            <person name="Renner T."/>
            <person name="Rombauts S."/>
            <person name="Rushton P."/>
            <person name="Sanderfoot A."/>
            <person name="Schween G."/>
            <person name="Shiu S.-H."/>
            <person name="Stueber K."/>
            <person name="Theodoulou F.L."/>
            <person name="Tu H."/>
            <person name="Van de Peer Y."/>
            <person name="Verrier P.J."/>
            <person name="Waters E."/>
            <person name="Wood A."/>
            <person name="Yang L."/>
            <person name="Cove D."/>
            <person name="Cuming A."/>
            <person name="Hasebe M."/>
            <person name="Lucas S."/>
            <person name="Mishler D.B."/>
            <person name="Reski R."/>
            <person name="Grigoriev I."/>
            <person name="Quatrano R.S."/>
            <person name="Boore J.L."/>
        </authorList>
    </citation>
    <scope>NUCLEOTIDE SEQUENCE [LARGE SCALE GENOMIC DNA]</scope>
    <source>
        <strain evidence="2 3">cv. Gransden 2004</strain>
    </source>
</reference>
<dbReference type="Proteomes" id="UP000006727">
    <property type="component" value="Chromosome 13"/>
</dbReference>
<dbReference type="EMBL" id="ABEU02000013">
    <property type="protein sequence ID" value="PNR42733.1"/>
    <property type="molecule type" value="Genomic_DNA"/>
</dbReference>
<evidence type="ECO:0000313" key="3">
    <source>
        <dbReference type="Proteomes" id="UP000006727"/>
    </source>
</evidence>
<gene>
    <name evidence="1" type="ORF">PHYPA_017563</name>
</gene>
<protein>
    <submittedName>
        <fullName evidence="1 2">Uncharacterized protein</fullName>
    </submittedName>
</protein>
<sequence>MVINYKRTSWIKVVLNYNCARLLMSNRKFQADNGVHSTLQKRRGNLSLLIRDFLRLCPFSEHSDILMKSVFPTCLATLHPQFTCLEESCKIPITERATA</sequence>
<organism evidence="1">
    <name type="scientific">Physcomitrium patens</name>
    <name type="common">Spreading-leaved earth moss</name>
    <name type="synonym">Physcomitrella patens</name>
    <dbReference type="NCBI Taxonomy" id="3218"/>
    <lineage>
        <taxon>Eukaryota</taxon>
        <taxon>Viridiplantae</taxon>
        <taxon>Streptophyta</taxon>
        <taxon>Embryophyta</taxon>
        <taxon>Bryophyta</taxon>
        <taxon>Bryophytina</taxon>
        <taxon>Bryopsida</taxon>
        <taxon>Funariidae</taxon>
        <taxon>Funariales</taxon>
        <taxon>Funariaceae</taxon>
        <taxon>Physcomitrium</taxon>
    </lineage>
</organism>
<dbReference type="InParanoid" id="A0A2K1JMH6"/>
<evidence type="ECO:0000313" key="2">
    <source>
        <dbReference type="EnsemblPlants" id="PAC:32931163.CDS.1"/>
    </source>
</evidence>